<dbReference type="SUPFAM" id="SSF52821">
    <property type="entry name" value="Rhodanese/Cell cycle control phosphatase"/>
    <property type="match status" value="1"/>
</dbReference>
<organism evidence="2 3">
    <name type="scientific">Hyunsoonleella aquatilis</name>
    <dbReference type="NCBI Taxonomy" id="2762758"/>
    <lineage>
        <taxon>Bacteria</taxon>
        <taxon>Pseudomonadati</taxon>
        <taxon>Bacteroidota</taxon>
        <taxon>Flavobacteriia</taxon>
        <taxon>Flavobacteriales</taxon>
        <taxon>Flavobacteriaceae</taxon>
    </lineage>
</organism>
<evidence type="ECO:0000313" key="2">
    <source>
        <dbReference type="EMBL" id="MBC3757123.1"/>
    </source>
</evidence>
<reference evidence="2" key="1">
    <citation type="submission" date="2020-08" db="EMBL/GenBank/DDBJ databases">
        <title>Hyunsoonleella sp. strain SJ7 genome sequencing and assembly.</title>
        <authorList>
            <person name="Kim I."/>
        </authorList>
    </citation>
    <scope>NUCLEOTIDE SEQUENCE</scope>
    <source>
        <strain evidence="2">SJ7</strain>
    </source>
</reference>
<feature type="domain" description="Rhodanese" evidence="1">
    <location>
        <begin position="45"/>
        <end position="136"/>
    </location>
</feature>
<sequence>MKNIILLLFICSAFAGFSQKKLAKLLKQQNTESIPYISVDSLYQIQNEVILLDSREEKEFKTSHLKDAICVGYDHFNLENTINQLPDKNVKIVVYCSLGIRSEDIAEKLKKAGYTNVLNLYGGIFEWKNNDLEVLNSKEIPTDSIHTFSASWSKWLKKGIKVYD</sequence>
<accession>A0A923HBT3</accession>
<name>A0A923HBT3_9FLAO</name>
<dbReference type="AlphaFoldDB" id="A0A923HBT3"/>
<keyword evidence="3" id="KW-1185">Reference proteome</keyword>
<dbReference type="Gene3D" id="3.40.250.10">
    <property type="entry name" value="Rhodanese-like domain"/>
    <property type="match status" value="1"/>
</dbReference>
<comment type="caution">
    <text evidence="2">The sequence shown here is derived from an EMBL/GenBank/DDBJ whole genome shotgun (WGS) entry which is preliminary data.</text>
</comment>
<dbReference type="NCBIfam" id="NF045521">
    <property type="entry name" value="rhoda_near_glyco"/>
    <property type="match status" value="1"/>
</dbReference>
<proteinExistence type="predicted"/>
<dbReference type="CDD" id="cd00158">
    <property type="entry name" value="RHOD"/>
    <property type="match status" value="1"/>
</dbReference>
<gene>
    <name evidence="2" type="ORF">H7U19_01815</name>
</gene>
<dbReference type="Proteomes" id="UP000656244">
    <property type="component" value="Unassembled WGS sequence"/>
</dbReference>
<evidence type="ECO:0000313" key="3">
    <source>
        <dbReference type="Proteomes" id="UP000656244"/>
    </source>
</evidence>
<dbReference type="InterPro" id="IPR036873">
    <property type="entry name" value="Rhodanese-like_dom_sf"/>
</dbReference>
<dbReference type="EMBL" id="JACNMF010000001">
    <property type="protein sequence ID" value="MBC3757123.1"/>
    <property type="molecule type" value="Genomic_DNA"/>
</dbReference>
<evidence type="ECO:0000259" key="1">
    <source>
        <dbReference type="PROSITE" id="PS50206"/>
    </source>
</evidence>
<dbReference type="PROSITE" id="PS50206">
    <property type="entry name" value="RHODANESE_3"/>
    <property type="match status" value="1"/>
</dbReference>
<dbReference type="InterPro" id="IPR050229">
    <property type="entry name" value="GlpE_sulfurtransferase"/>
</dbReference>
<dbReference type="InterPro" id="IPR001763">
    <property type="entry name" value="Rhodanese-like_dom"/>
</dbReference>
<dbReference type="Pfam" id="PF00581">
    <property type="entry name" value="Rhodanese"/>
    <property type="match status" value="1"/>
</dbReference>
<dbReference type="PANTHER" id="PTHR43031:SF1">
    <property type="entry name" value="PYRIDINE NUCLEOTIDE-DISULPHIDE OXIDOREDUCTASE"/>
    <property type="match status" value="1"/>
</dbReference>
<dbReference type="RefSeq" id="WP_186558130.1">
    <property type="nucleotide sequence ID" value="NZ_JACNMF010000001.1"/>
</dbReference>
<protein>
    <submittedName>
        <fullName evidence="2">Rhodanese-like domain-containing protein</fullName>
    </submittedName>
</protein>
<dbReference type="SMART" id="SM00450">
    <property type="entry name" value="RHOD"/>
    <property type="match status" value="1"/>
</dbReference>
<dbReference type="PANTHER" id="PTHR43031">
    <property type="entry name" value="FAD-DEPENDENT OXIDOREDUCTASE"/>
    <property type="match status" value="1"/>
</dbReference>